<name>A0A915TZH2_9BACT</name>
<keyword evidence="2" id="KW-1185">Reference proteome</keyword>
<evidence type="ECO:0000313" key="1">
    <source>
        <dbReference type="EMBL" id="BCO08783.1"/>
    </source>
</evidence>
<proteinExistence type="predicted"/>
<protein>
    <submittedName>
        <fullName evidence="1">Uncharacterized protein</fullName>
    </submittedName>
</protein>
<dbReference type="RefSeq" id="WP_267928685.1">
    <property type="nucleotide sequence ID" value="NZ_AP024233.1"/>
</dbReference>
<organism evidence="1 2">
    <name type="scientific">Desulfolithobacter dissulfuricans</name>
    <dbReference type="NCBI Taxonomy" id="2795293"/>
    <lineage>
        <taxon>Bacteria</taxon>
        <taxon>Pseudomonadati</taxon>
        <taxon>Thermodesulfobacteriota</taxon>
        <taxon>Desulfobulbia</taxon>
        <taxon>Desulfobulbales</taxon>
        <taxon>Desulfobulbaceae</taxon>
        <taxon>Desulfolithobacter</taxon>
    </lineage>
</organism>
<dbReference type="Proteomes" id="UP001063350">
    <property type="component" value="Chromosome"/>
</dbReference>
<evidence type="ECO:0000313" key="2">
    <source>
        <dbReference type="Proteomes" id="UP001063350"/>
    </source>
</evidence>
<dbReference type="KEGG" id="ddu:GF1_11590"/>
<accession>A0A915TZH2</accession>
<dbReference type="AlphaFoldDB" id="A0A915TZH2"/>
<reference evidence="1" key="1">
    <citation type="submission" date="2020-12" db="EMBL/GenBank/DDBJ databases">
        <title>Desulfobium dissulfuricans gen. nov., sp. nov., a novel mesophilic, sulfate-reducing bacterium isolated from a deep-sea hydrothermal vent.</title>
        <authorList>
            <person name="Hashimoto Y."/>
            <person name="Tame A."/>
            <person name="Sawayama S."/>
            <person name="Miyazaki J."/>
            <person name="Takai K."/>
            <person name="Nakagawa S."/>
        </authorList>
    </citation>
    <scope>NUCLEOTIDE SEQUENCE</scope>
    <source>
        <strain evidence="1">GF1</strain>
    </source>
</reference>
<gene>
    <name evidence="1" type="ORF">GF1_11590</name>
</gene>
<dbReference type="EMBL" id="AP024233">
    <property type="protein sequence ID" value="BCO08783.1"/>
    <property type="molecule type" value="Genomic_DNA"/>
</dbReference>
<sequence>MSDYKVTCYENGKAIGMVKYTDNLDHWDGSNWTCGSPGRHLGIGRTKDGRYYLCHGTQWQGERDHAEIVSEEEARETVLHHNPDVYEEIFNEAIPEL</sequence>